<reference evidence="2 3" key="1">
    <citation type="submission" date="2020-02" db="EMBL/GenBank/DDBJ databases">
        <authorList>
            <person name="Dziuba M."/>
            <person name="Kuznetsov B."/>
            <person name="Mardanov A."/>
            <person name="Ravin N."/>
            <person name="Grouzdev D."/>
        </authorList>
    </citation>
    <scope>NUCLEOTIDE SEQUENCE [LARGE SCALE GENOMIC DNA]</scope>
    <source>
        <strain evidence="2 3">SpK</strain>
    </source>
</reference>
<dbReference type="EMBL" id="JAAIYP010000001">
    <property type="protein sequence ID" value="NFV78547.1"/>
    <property type="molecule type" value="Genomic_DNA"/>
</dbReference>
<dbReference type="Proteomes" id="UP000480684">
    <property type="component" value="Unassembled WGS sequence"/>
</dbReference>
<dbReference type="InterPro" id="IPR013022">
    <property type="entry name" value="Xyl_isomerase-like_TIM-brl"/>
</dbReference>
<sequence>MAIYVSTGAFRSRDLGEIVELALTNRITHLELSSGAAHEPRLDACIERLLANGVSLAVHNYFPAPAEPFVLNLGALDPSVRERSKRHVRECIDLCARLHLPYYSLHAAYGLPVRAQDLGNPQAQVALAERDGLPARDEVYGVFVDAVREMAAYGSARDVDLLIENNALSVPYMEARKADPFLLTTAEESERFIADAASPHVGLLVDVAHARVSSAALGRDAEDFLRRTLPLARCVHLSDNDGREDQNLPFREDSWFWPLLKPHADRLDFVIEVYNLAPETIRQQLELARTLLYS</sequence>
<dbReference type="Gene3D" id="3.20.20.150">
    <property type="entry name" value="Divalent-metal-dependent TIM barrel enzymes"/>
    <property type="match status" value="1"/>
</dbReference>
<comment type="caution">
    <text evidence="2">The sequence shown here is derived from an EMBL/GenBank/DDBJ whole genome shotgun (WGS) entry which is preliminary data.</text>
</comment>
<keyword evidence="3" id="KW-1185">Reference proteome</keyword>
<evidence type="ECO:0000313" key="3">
    <source>
        <dbReference type="Proteomes" id="UP000480684"/>
    </source>
</evidence>
<accession>A0A7C9URE9</accession>
<dbReference type="InterPro" id="IPR050312">
    <property type="entry name" value="IolE/XylAMocC-like"/>
</dbReference>
<dbReference type="PANTHER" id="PTHR12110">
    <property type="entry name" value="HYDROXYPYRUVATE ISOMERASE"/>
    <property type="match status" value="1"/>
</dbReference>
<dbReference type="InterPro" id="IPR036237">
    <property type="entry name" value="Xyl_isomerase-like_sf"/>
</dbReference>
<proteinExistence type="predicted"/>
<dbReference type="GO" id="GO:0016853">
    <property type="term" value="F:isomerase activity"/>
    <property type="evidence" value="ECO:0007669"/>
    <property type="project" value="UniProtKB-KW"/>
</dbReference>
<gene>
    <name evidence="2" type="ORF">G4223_00255</name>
</gene>
<dbReference type="Pfam" id="PF01261">
    <property type="entry name" value="AP_endonuc_2"/>
    <property type="match status" value="1"/>
</dbReference>
<dbReference type="AlphaFoldDB" id="A0A7C9URE9"/>
<protein>
    <submittedName>
        <fullName evidence="2">Sugar phosphate isomerase/epimerase</fullName>
    </submittedName>
</protein>
<organism evidence="2 3">
    <name type="scientific">Magnetospirillum aberrantis SpK</name>
    <dbReference type="NCBI Taxonomy" id="908842"/>
    <lineage>
        <taxon>Bacteria</taxon>
        <taxon>Pseudomonadati</taxon>
        <taxon>Pseudomonadota</taxon>
        <taxon>Alphaproteobacteria</taxon>
        <taxon>Rhodospirillales</taxon>
        <taxon>Rhodospirillaceae</taxon>
        <taxon>Magnetospirillum</taxon>
    </lineage>
</organism>
<dbReference type="SUPFAM" id="SSF51658">
    <property type="entry name" value="Xylose isomerase-like"/>
    <property type="match status" value="1"/>
</dbReference>
<evidence type="ECO:0000259" key="1">
    <source>
        <dbReference type="Pfam" id="PF01261"/>
    </source>
</evidence>
<name>A0A7C9URE9_9PROT</name>
<feature type="domain" description="Xylose isomerase-like TIM barrel" evidence="1">
    <location>
        <begin position="41"/>
        <end position="288"/>
    </location>
</feature>
<keyword evidence="2" id="KW-0413">Isomerase</keyword>
<dbReference type="PANTHER" id="PTHR12110:SF53">
    <property type="entry name" value="BLR5974 PROTEIN"/>
    <property type="match status" value="1"/>
</dbReference>
<evidence type="ECO:0000313" key="2">
    <source>
        <dbReference type="EMBL" id="NFV78547.1"/>
    </source>
</evidence>
<dbReference type="RefSeq" id="WP_163673568.1">
    <property type="nucleotide sequence ID" value="NZ_JAAIYP010000001.1"/>
</dbReference>